<name>A0AAW0E0Y8_9AGAR</name>
<feature type="domain" description="N-acetyltransferase" evidence="1">
    <location>
        <begin position="74"/>
        <end position="237"/>
    </location>
</feature>
<dbReference type="Proteomes" id="UP001362999">
    <property type="component" value="Unassembled WGS sequence"/>
</dbReference>
<dbReference type="InterPro" id="IPR016181">
    <property type="entry name" value="Acyl_CoA_acyltransferase"/>
</dbReference>
<reference evidence="2 3" key="1">
    <citation type="journal article" date="2024" name="J Genomics">
        <title>Draft genome sequencing and assembly of Favolaschia claudopus CIRM-BRFM 2984 isolated from oak limbs.</title>
        <authorList>
            <person name="Navarro D."/>
            <person name="Drula E."/>
            <person name="Chaduli D."/>
            <person name="Cazenave R."/>
            <person name="Ahrendt S."/>
            <person name="Wang J."/>
            <person name="Lipzen A."/>
            <person name="Daum C."/>
            <person name="Barry K."/>
            <person name="Grigoriev I.V."/>
            <person name="Favel A."/>
            <person name="Rosso M.N."/>
            <person name="Martin F."/>
        </authorList>
    </citation>
    <scope>NUCLEOTIDE SEQUENCE [LARGE SCALE GENOMIC DNA]</scope>
    <source>
        <strain evidence="2 3">CIRM-BRFM 2984</strain>
    </source>
</reference>
<dbReference type="Pfam" id="PF00583">
    <property type="entry name" value="Acetyltransf_1"/>
    <property type="match status" value="1"/>
</dbReference>
<evidence type="ECO:0000259" key="1">
    <source>
        <dbReference type="PROSITE" id="PS51186"/>
    </source>
</evidence>
<protein>
    <submittedName>
        <fullName evidence="2">Alternative cyclin Pcl12</fullName>
    </submittedName>
</protein>
<evidence type="ECO:0000313" key="3">
    <source>
        <dbReference type="Proteomes" id="UP001362999"/>
    </source>
</evidence>
<dbReference type="AlphaFoldDB" id="A0AAW0E0Y8"/>
<dbReference type="EMBL" id="JAWWNJ010000004">
    <property type="protein sequence ID" value="KAK7057547.1"/>
    <property type="molecule type" value="Genomic_DNA"/>
</dbReference>
<dbReference type="GO" id="GO:0005634">
    <property type="term" value="C:nucleus"/>
    <property type="evidence" value="ECO:0007669"/>
    <property type="project" value="TreeGrafter"/>
</dbReference>
<sequence length="245" mass="26915">MSAYGSIPKSSNSGSPLSATFWGVRRVALSDPLQPPVDSDVTIHHLPDVSAARSYPGLVDYLGVVMAKEIEDGRTYPQETMSADAFETYFFSGDVFVAIIYSGTSGHEDGTQATSTIDEARQQRSWEECLAGFYYIKPNYPGRSSHICNGGFVVPPIQRAKGYGTALAKSYVHYAPRLGYRGSVFNLVYVNNAASVKLWEGLGFHKTGVIPKAGRLRRKDGNGEEYVDAWVFYKSFVDEDGSHPM</sequence>
<organism evidence="2 3">
    <name type="scientific">Favolaschia claudopus</name>
    <dbReference type="NCBI Taxonomy" id="2862362"/>
    <lineage>
        <taxon>Eukaryota</taxon>
        <taxon>Fungi</taxon>
        <taxon>Dikarya</taxon>
        <taxon>Basidiomycota</taxon>
        <taxon>Agaricomycotina</taxon>
        <taxon>Agaricomycetes</taxon>
        <taxon>Agaricomycetidae</taxon>
        <taxon>Agaricales</taxon>
        <taxon>Marasmiineae</taxon>
        <taxon>Mycenaceae</taxon>
        <taxon>Favolaschia</taxon>
    </lineage>
</organism>
<dbReference type="Gene3D" id="3.40.630.30">
    <property type="match status" value="1"/>
</dbReference>
<dbReference type="GO" id="GO:0016747">
    <property type="term" value="F:acyltransferase activity, transferring groups other than amino-acyl groups"/>
    <property type="evidence" value="ECO:0007669"/>
    <property type="project" value="InterPro"/>
</dbReference>
<dbReference type="SUPFAM" id="SSF55729">
    <property type="entry name" value="Acyl-CoA N-acyltransferases (Nat)"/>
    <property type="match status" value="1"/>
</dbReference>
<keyword evidence="3" id="KW-1185">Reference proteome</keyword>
<gene>
    <name evidence="2" type="ORF">R3P38DRAFT_2841637</name>
</gene>
<proteinExistence type="predicted"/>
<evidence type="ECO:0000313" key="2">
    <source>
        <dbReference type="EMBL" id="KAK7057547.1"/>
    </source>
</evidence>
<dbReference type="InterPro" id="IPR000182">
    <property type="entry name" value="GNAT_dom"/>
</dbReference>
<dbReference type="PROSITE" id="PS51186">
    <property type="entry name" value="GNAT"/>
    <property type="match status" value="1"/>
</dbReference>
<dbReference type="PANTHER" id="PTHR43138:SF1">
    <property type="entry name" value="N-ACETYLTRANSFERASE ACA1"/>
    <property type="match status" value="1"/>
</dbReference>
<comment type="caution">
    <text evidence="2">The sequence shown here is derived from an EMBL/GenBank/DDBJ whole genome shotgun (WGS) entry which is preliminary data.</text>
</comment>
<dbReference type="InterPro" id="IPR052742">
    <property type="entry name" value="Mito_N-acetyltransferase"/>
</dbReference>
<dbReference type="PANTHER" id="PTHR43138">
    <property type="entry name" value="ACETYLTRANSFERASE, GNAT FAMILY"/>
    <property type="match status" value="1"/>
</dbReference>
<accession>A0AAW0E0Y8</accession>